<reference evidence="1 2" key="1">
    <citation type="submission" date="2024-10" db="EMBL/GenBank/DDBJ databases">
        <title>The Natural Products Discovery Center: Release of the First 8490 Sequenced Strains for Exploring Actinobacteria Biosynthetic Diversity.</title>
        <authorList>
            <person name="Kalkreuter E."/>
            <person name="Kautsar S.A."/>
            <person name="Yang D."/>
            <person name="Bader C.D."/>
            <person name="Teijaro C.N."/>
            <person name="Fluegel L."/>
            <person name="Davis C.M."/>
            <person name="Simpson J.R."/>
            <person name="Lauterbach L."/>
            <person name="Steele A.D."/>
            <person name="Gui C."/>
            <person name="Meng S."/>
            <person name="Li G."/>
            <person name="Viehrig K."/>
            <person name="Ye F."/>
            <person name="Su P."/>
            <person name="Kiefer A.F."/>
            <person name="Nichols A."/>
            <person name="Cepeda A.J."/>
            <person name="Yan W."/>
            <person name="Fan B."/>
            <person name="Jiang Y."/>
            <person name="Adhikari A."/>
            <person name="Zheng C.-J."/>
            <person name="Schuster L."/>
            <person name="Cowan T.M."/>
            <person name="Smanski M.J."/>
            <person name="Chevrette M.G."/>
            <person name="De Carvalho L.P.S."/>
            <person name="Shen B."/>
        </authorList>
    </citation>
    <scope>NUCLEOTIDE SEQUENCE [LARGE SCALE GENOMIC DNA]</scope>
    <source>
        <strain evidence="1 2">NPDC018013</strain>
    </source>
</reference>
<evidence type="ECO:0000313" key="1">
    <source>
        <dbReference type="EMBL" id="MFH8586498.1"/>
    </source>
</evidence>
<protein>
    <submittedName>
        <fullName evidence="1">Uncharacterized protein</fullName>
    </submittedName>
</protein>
<dbReference type="EMBL" id="JBIRGH010000010">
    <property type="protein sequence ID" value="MFH8586498.1"/>
    <property type="molecule type" value="Genomic_DNA"/>
</dbReference>
<comment type="caution">
    <text evidence="1">The sequence shown here is derived from an EMBL/GenBank/DDBJ whole genome shotgun (WGS) entry which is preliminary data.</text>
</comment>
<sequence>MVAAEMVARIAARGGDTSRIITTGHLIYMASPPQTDSQAIFHHAMTLLAQDHATPATALSAWLRAAYLLYQAPRTKRGSDATTRTFLIAAGTYLLHQPPVLLHDVDLHACVRPQDQFVTQLRAVQHTAHINSSR</sequence>
<keyword evidence="2" id="KW-1185">Reference proteome</keyword>
<accession>A0ABW7RGA0</accession>
<gene>
    <name evidence="1" type="ORF">ACH4GP_19170</name>
</gene>
<organism evidence="1 2">
    <name type="scientific">Streptomyces celluloflavus</name>
    <dbReference type="NCBI Taxonomy" id="58344"/>
    <lineage>
        <taxon>Bacteria</taxon>
        <taxon>Bacillati</taxon>
        <taxon>Actinomycetota</taxon>
        <taxon>Actinomycetes</taxon>
        <taxon>Kitasatosporales</taxon>
        <taxon>Streptomycetaceae</taxon>
        <taxon>Streptomyces</taxon>
    </lineage>
</organism>
<dbReference type="Proteomes" id="UP001610990">
    <property type="component" value="Unassembled WGS sequence"/>
</dbReference>
<name>A0ABW7RGA0_9ACTN</name>
<dbReference type="RefSeq" id="WP_094790921.1">
    <property type="nucleotide sequence ID" value="NZ_JBEZAY010000093.1"/>
</dbReference>
<evidence type="ECO:0000313" key="2">
    <source>
        <dbReference type="Proteomes" id="UP001610990"/>
    </source>
</evidence>
<proteinExistence type="predicted"/>